<keyword evidence="5" id="KW-1185">Reference proteome</keyword>
<dbReference type="Pfam" id="PF00264">
    <property type="entry name" value="Tyrosinase"/>
    <property type="match status" value="2"/>
</dbReference>
<dbReference type="InterPro" id="IPR008922">
    <property type="entry name" value="Di-copper_centre_dom_sf"/>
</dbReference>
<proteinExistence type="predicted"/>
<keyword evidence="2" id="KW-0186">Copper</keyword>
<dbReference type="Gene3D" id="1.10.1280.10">
    <property type="entry name" value="Di-copper center containing domain from catechol oxidase"/>
    <property type="match status" value="1"/>
</dbReference>
<evidence type="ECO:0000256" key="1">
    <source>
        <dbReference type="ARBA" id="ARBA00022723"/>
    </source>
</evidence>
<dbReference type="RefSeq" id="WP_305747894.1">
    <property type="nucleotide sequence ID" value="NZ_JAUZEE010000001.1"/>
</dbReference>
<dbReference type="EMBL" id="JAUZEE010000001">
    <property type="protein sequence ID" value="MDP4299335.1"/>
    <property type="molecule type" value="Genomic_DNA"/>
</dbReference>
<dbReference type="InterPro" id="IPR050316">
    <property type="entry name" value="Tyrosinase/Hemocyanin"/>
</dbReference>
<evidence type="ECO:0000313" key="5">
    <source>
        <dbReference type="Proteomes" id="UP001235760"/>
    </source>
</evidence>
<evidence type="ECO:0000256" key="2">
    <source>
        <dbReference type="ARBA" id="ARBA00023008"/>
    </source>
</evidence>
<accession>A0ABT9FYM9</accession>
<dbReference type="PROSITE" id="PS00497">
    <property type="entry name" value="TYROSINASE_1"/>
    <property type="match status" value="1"/>
</dbReference>
<evidence type="ECO:0000313" key="4">
    <source>
        <dbReference type="EMBL" id="MDP4299335.1"/>
    </source>
</evidence>
<gene>
    <name evidence="4" type="ORF">Q8X39_01695</name>
</gene>
<sequence length="507" mass="55276">MNTIESVGRRTALDRLGRLGALSLLGGAPFALGGCEALLERIRNRPIRRSLRTLPDNDPVIQTYRAAVAAMKALPASDRRSWNAQAQIHFDFCPHGNWYFLPWHRAYLLYFEQICRQLTGEQDFALPYWNWTCQRQLPAPFLGDASDPLFVGGRTGVPPAALADSLVGPAVMDGILDETNFNLFASDPATALRPPVGYGTLEGTPHNSVHGFVGGVMGGYQSPRDPIFWMHHNMIERVWWDWNGVRGNANTNDPAWHQLSLGGMFCDKDGNLIQNITVGLLNLAPLLSYRFDADPFTFCGRILPPWRITDEVALRKLLQEGGPVELRRVATLARSEAFEVPVGQALSRPLAIENAAVLAQVSRKGPQRLLLRIVPAEQPASGDHFVRVFIGLPQAGPSTSTDLPNYVGSFAFFHDPEAHHAHTQTHAHAGGVMSNAAFVVDVGAAIEKMRAAGLAVDPSLSVQLVAVPQSDQQPPREKSLRVASLELHLAQGSAPAPRPLGGEPVAK</sequence>
<dbReference type="InterPro" id="IPR002227">
    <property type="entry name" value="Tyrosinase_Cu-bd"/>
</dbReference>
<keyword evidence="1" id="KW-0479">Metal-binding</keyword>
<comment type="caution">
    <text evidence="4">The sequence shown here is derived from an EMBL/GenBank/DDBJ whole genome shotgun (WGS) entry which is preliminary data.</text>
</comment>
<reference evidence="4 5" key="1">
    <citation type="submission" date="2023-08" db="EMBL/GenBank/DDBJ databases">
        <authorList>
            <person name="Roldan D.M."/>
            <person name="Menes R.J."/>
        </authorList>
    </citation>
    <scope>NUCLEOTIDE SEQUENCE [LARGE SCALE GENOMIC DNA]</scope>
    <source>
        <strain evidence="4 5">CCM 2812</strain>
    </source>
</reference>
<dbReference type="PANTHER" id="PTHR11474:SF76">
    <property type="entry name" value="SHKT DOMAIN-CONTAINING PROTEIN"/>
    <property type="match status" value="1"/>
</dbReference>
<feature type="domain" description="Tyrosinase copper-binding" evidence="3">
    <location>
        <begin position="95"/>
        <end position="112"/>
    </location>
</feature>
<evidence type="ECO:0000259" key="3">
    <source>
        <dbReference type="PROSITE" id="PS00497"/>
    </source>
</evidence>
<dbReference type="PRINTS" id="PR00092">
    <property type="entry name" value="TYROSINASE"/>
</dbReference>
<organism evidence="4 5">
    <name type="scientific">Leptothrix discophora</name>
    <dbReference type="NCBI Taxonomy" id="89"/>
    <lineage>
        <taxon>Bacteria</taxon>
        <taxon>Pseudomonadati</taxon>
        <taxon>Pseudomonadota</taxon>
        <taxon>Betaproteobacteria</taxon>
        <taxon>Burkholderiales</taxon>
        <taxon>Sphaerotilaceae</taxon>
        <taxon>Leptothrix</taxon>
    </lineage>
</organism>
<dbReference type="PANTHER" id="PTHR11474">
    <property type="entry name" value="TYROSINASE FAMILY MEMBER"/>
    <property type="match status" value="1"/>
</dbReference>
<dbReference type="Proteomes" id="UP001235760">
    <property type="component" value="Unassembled WGS sequence"/>
</dbReference>
<name>A0ABT9FYM9_LEPDI</name>
<dbReference type="SUPFAM" id="SSF48056">
    <property type="entry name" value="Di-copper centre-containing domain"/>
    <property type="match status" value="1"/>
</dbReference>
<protein>
    <submittedName>
        <fullName evidence="4">Tyrosinase family protein</fullName>
    </submittedName>
</protein>